<accession>A0ABZ3EY60</accession>
<dbReference type="PANTHER" id="PTHR48079:SF6">
    <property type="entry name" value="NAD(P)-BINDING DOMAIN-CONTAINING PROTEIN-RELATED"/>
    <property type="match status" value="1"/>
</dbReference>
<dbReference type="Pfam" id="PF01370">
    <property type="entry name" value="Epimerase"/>
    <property type="match status" value="1"/>
</dbReference>
<keyword evidence="3" id="KW-1185">Reference proteome</keyword>
<dbReference type="SUPFAM" id="SSF51735">
    <property type="entry name" value="NAD(P)-binding Rossmann-fold domains"/>
    <property type="match status" value="1"/>
</dbReference>
<evidence type="ECO:0000259" key="1">
    <source>
        <dbReference type="Pfam" id="PF01370"/>
    </source>
</evidence>
<evidence type="ECO:0000313" key="2">
    <source>
        <dbReference type="EMBL" id="XAH75176.1"/>
    </source>
</evidence>
<dbReference type="Proteomes" id="UP001451571">
    <property type="component" value="Chromosome"/>
</dbReference>
<dbReference type="InterPro" id="IPR036291">
    <property type="entry name" value="NAD(P)-bd_dom_sf"/>
</dbReference>
<dbReference type="Gene3D" id="3.40.50.720">
    <property type="entry name" value="NAD(P)-binding Rossmann-like Domain"/>
    <property type="match status" value="1"/>
</dbReference>
<evidence type="ECO:0000313" key="3">
    <source>
        <dbReference type="Proteomes" id="UP001451571"/>
    </source>
</evidence>
<dbReference type="EMBL" id="CP146256">
    <property type="protein sequence ID" value="XAH75176.1"/>
    <property type="molecule type" value="Genomic_DNA"/>
</dbReference>
<dbReference type="RefSeq" id="WP_342758739.1">
    <property type="nucleotide sequence ID" value="NZ_CP146256.1"/>
</dbReference>
<dbReference type="InterPro" id="IPR001509">
    <property type="entry name" value="Epimerase_deHydtase"/>
</dbReference>
<organism evidence="2 3">
    <name type="scientific">Kineothrix sedimenti</name>
    <dbReference type="NCBI Taxonomy" id="3123317"/>
    <lineage>
        <taxon>Bacteria</taxon>
        <taxon>Bacillati</taxon>
        <taxon>Bacillota</taxon>
        <taxon>Clostridia</taxon>
        <taxon>Lachnospirales</taxon>
        <taxon>Lachnospiraceae</taxon>
        <taxon>Kineothrix</taxon>
    </lineage>
</organism>
<dbReference type="InterPro" id="IPR051783">
    <property type="entry name" value="NAD(P)-dependent_oxidoreduct"/>
</dbReference>
<reference evidence="2 3" key="1">
    <citation type="submission" date="2024-02" db="EMBL/GenBank/DDBJ databases">
        <title>Bacterial strain from lacustrine sediment.</title>
        <authorList>
            <person name="Petit C."/>
            <person name="Fadhlaoui K."/>
        </authorList>
    </citation>
    <scope>NUCLEOTIDE SEQUENCE [LARGE SCALE GENOMIC DNA]</scope>
    <source>
        <strain evidence="2 3">IPX-CK</strain>
    </source>
</reference>
<proteinExistence type="predicted"/>
<feature type="domain" description="NAD-dependent epimerase/dehydratase" evidence="1">
    <location>
        <begin position="7"/>
        <end position="233"/>
    </location>
</feature>
<name>A0ABZ3EY60_9FIRM</name>
<gene>
    <name evidence="2" type="ORF">V6984_05275</name>
</gene>
<protein>
    <submittedName>
        <fullName evidence="2">NAD-dependent epimerase/dehydratase family protein</fullName>
    </submittedName>
</protein>
<sequence length="349" mass="37995">MNKKIYLVTGAAGLLGSNITKQLMEKGEEVRAFVLKGDPAAKHIPRGVEIVYGDVTDMDSLKVFFDVEEGKDIIVIHSASIVTVADGYSEKVYQVNVNGTRNILNMCVKNNVRKLVYISSTSAIPELPEGRTISEVSSFSPDKVIGFYGKTKAEATQSVLDAVKKYDLDASIVFPSGICGPNDFANGPVSSFIIEYVSGKMPAGIEGYFNSVDVRDLAEGCIACTEKGRKGEGYIMANQLVAIREMFNLLSGITGCKNVKTIIPIKTAKLLGKVGDFMAKVKGKPGKLTSFAVYNLARNNDFSYEKAEKELGYKVRPFKETMKDELLWMKSEGLLSWGGGAQGYAKQLV</sequence>
<dbReference type="PANTHER" id="PTHR48079">
    <property type="entry name" value="PROTEIN YEEZ"/>
    <property type="match status" value="1"/>
</dbReference>